<dbReference type="Proteomes" id="UP000822476">
    <property type="component" value="Unassembled WGS sequence"/>
</dbReference>
<accession>A0A8S9YDD0</accession>
<reference evidence="1" key="1">
    <citation type="submission" date="2019-07" db="EMBL/GenBank/DDBJ databases">
        <title>Annotation for the trematode Paragonimus miyazaki's.</title>
        <authorList>
            <person name="Choi Y.-J."/>
        </authorList>
    </citation>
    <scope>NUCLEOTIDE SEQUENCE</scope>
    <source>
        <strain evidence="1">Japan</strain>
    </source>
</reference>
<evidence type="ECO:0000313" key="1">
    <source>
        <dbReference type="EMBL" id="KAF7234322.1"/>
    </source>
</evidence>
<organism evidence="1 2">
    <name type="scientific">Paragonimus skrjabini miyazakii</name>
    <dbReference type="NCBI Taxonomy" id="59628"/>
    <lineage>
        <taxon>Eukaryota</taxon>
        <taxon>Metazoa</taxon>
        <taxon>Spiralia</taxon>
        <taxon>Lophotrochozoa</taxon>
        <taxon>Platyhelminthes</taxon>
        <taxon>Trematoda</taxon>
        <taxon>Digenea</taxon>
        <taxon>Plagiorchiida</taxon>
        <taxon>Troglotremata</taxon>
        <taxon>Troglotrematidae</taxon>
        <taxon>Paragonimus</taxon>
    </lineage>
</organism>
<name>A0A8S9YDD0_9TREM</name>
<gene>
    <name evidence="1" type="ORF">EG68_12166</name>
</gene>
<protein>
    <submittedName>
        <fullName evidence="1">Uncharacterized protein</fullName>
    </submittedName>
</protein>
<dbReference type="AlphaFoldDB" id="A0A8S9YDD0"/>
<keyword evidence="2" id="KW-1185">Reference proteome</keyword>
<comment type="caution">
    <text evidence="1">The sequence shown here is derived from an EMBL/GenBank/DDBJ whole genome shotgun (WGS) entry which is preliminary data.</text>
</comment>
<proteinExistence type="predicted"/>
<sequence>MHSWMDPPFSETTCDCRSCGCCSLAFRYKYSGRSIGNSHFVLSKLNLNRIFGDGENEQSKNFAII</sequence>
<dbReference type="EMBL" id="JTDE01010369">
    <property type="protein sequence ID" value="KAF7234322.1"/>
    <property type="molecule type" value="Genomic_DNA"/>
</dbReference>
<evidence type="ECO:0000313" key="2">
    <source>
        <dbReference type="Proteomes" id="UP000822476"/>
    </source>
</evidence>